<evidence type="ECO:0000256" key="1">
    <source>
        <dbReference type="SAM" id="MobiDB-lite"/>
    </source>
</evidence>
<feature type="compositionally biased region" description="Basic and acidic residues" evidence="1">
    <location>
        <begin position="104"/>
        <end position="116"/>
    </location>
</feature>
<feature type="region of interest" description="Disordered" evidence="1">
    <location>
        <begin position="167"/>
        <end position="216"/>
    </location>
</feature>
<keyword evidence="3" id="KW-1185">Reference proteome</keyword>
<proteinExistence type="predicted"/>
<dbReference type="Proteomes" id="UP000703661">
    <property type="component" value="Unassembled WGS sequence"/>
</dbReference>
<feature type="compositionally biased region" description="Low complexity" evidence="1">
    <location>
        <begin position="117"/>
        <end position="134"/>
    </location>
</feature>
<feature type="region of interest" description="Disordered" evidence="1">
    <location>
        <begin position="72"/>
        <end position="152"/>
    </location>
</feature>
<evidence type="ECO:0000313" key="3">
    <source>
        <dbReference type="Proteomes" id="UP000703661"/>
    </source>
</evidence>
<evidence type="ECO:0000313" key="2">
    <source>
        <dbReference type="EMBL" id="KAG0016616.1"/>
    </source>
</evidence>
<reference evidence="2" key="1">
    <citation type="journal article" date="2020" name="Fungal Divers.">
        <title>Resolving the Mortierellaceae phylogeny through synthesis of multi-gene phylogenetics and phylogenomics.</title>
        <authorList>
            <person name="Vandepol N."/>
            <person name="Liber J."/>
            <person name="Desiro A."/>
            <person name="Na H."/>
            <person name="Kennedy M."/>
            <person name="Barry K."/>
            <person name="Grigoriev I.V."/>
            <person name="Miller A.N."/>
            <person name="O'Donnell K."/>
            <person name="Stajich J.E."/>
            <person name="Bonito G."/>
        </authorList>
    </citation>
    <scope>NUCLEOTIDE SEQUENCE</scope>
    <source>
        <strain evidence="2">NRRL 2769</strain>
    </source>
</reference>
<comment type="caution">
    <text evidence="2">The sequence shown here is derived from an EMBL/GenBank/DDBJ whole genome shotgun (WGS) entry which is preliminary data.</text>
</comment>
<dbReference type="EMBL" id="JAAAID010000517">
    <property type="protein sequence ID" value="KAG0016616.1"/>
    <property type="molecule type" value="Genomic_DNA"/>
</dbReference>
<organism evidence="2 3">
    <name type="scientific">Entomortierella chlamydospora</name>
    <dbReference type="NCBI Taxonomy" id="101097"/>
    <lineage>
        <taxon>Eukaryota</taxon>
        <taxon>Fungi</taxon>
        <taxon>Fungi incertae sedis</taxon>
        <taxon>Mucoromycota</taxon>
        <taxon>Mortierellomycotina</taxon>
        <taxon>Mortierellomycetes</taxon>
        <taxon>Mortierellales</taxon>
        <taxon>Mortierellaceae</taxon>
        <taxon>Entomortierella</taxon>
    </lineage>
</organism>
<feature type="region of interest" description="Disordered" evidence="1">
    <location>
        <begin position="1"/>
        <end position="47"/>
    </location>
</feature>
<feature type="compositionally biased region" description="Basic and acidic residues" evidence="1">
    <location>
        <begin position="1"/>
        <end position="14"/>
    </location>
</feature>
<protein>
    <submittedName>
        <fullName evidence="2">Uncharacterized protein</fullName>
    </submittedName>
</protein>
<feature type="compositionally biased region" description="Low complexity" evidence="1">
    <location>
        <begin position="22"/>
        <end position="33"/>
    </location>
</feature>
<accession>A0A9P6MXQ9</accession>
<dbReference type="AlphaFoldDB" id="A0A9P6MXQ9"/>
<gene>
    <name evidence="2" type="ORF">BGZ80_009073</name>
</gene>
<sequence length="216" mass="22417">MTDVAAHAEPHVEVDVSAQPVEENTAAAEQEATFSTAVEPSDAPVLNADDTPLEAAVVEETTTTEVTEVAVAAEAEGEEAPPTSNGSDKKSKSWIAKLTSNIKKLADKKPKAEKPAATDAETPAATEDAAAPAEAEAEAETEAVAETTVTETVVVEESPVPVVVEEAAPAAAEAPAAEEKPQTTGTELTVEEPAPQKLGKRLSFNFFKKSNKADKE</sequence>
<name>A0A9P6MXQ9_9FUNG</name>